<sequence>MDLLLGHYILLALAVYALVAIARWLHHKRTMVSALSRLPGPPSSLFLGNLAQIAGHVHELYDWKLRQTIAYGATYCLRVDVLTNGSIFTSSAANLEHILSKRHANYIKPLLMETVLHELLGSSIFNINECHPSWRFQRKLIASLFSVNALKAWTSTTYTKHLGPLLQTIDAEKSVDLAPLVLSWTTHCIYEMAFGATLDADDMRVMHDLVHEAAELIFYRFTHPWYLLFQWCMPSEFRLHAVIARINALCYKTIAHARSSTMHASTTVLAELLRRQATDASITDVIIRDMMMGMFLAGRESVGSSILWALYCVAKHPHVEAALVTELGDIIISYESIGACGYLDAVVRETLRLFPPVPIELKCAVADDVLPDGTFVPQGAMLEYSAYVMGRDPSRWVDADQFRPERWLHMATRPTAYELPTFNAGVRSCVGQQAALLQTKLVVATVVQRYHLDVLSPKSDDEGPMYALGLALLPRGGLHVRARAR</sequence>
<keyword evidence="9" id="KW-1185">Reference proteome</keyword>
<evidence type="ECO:0000256" key="7">
    <source>
        <dbReference type="SAM" id="Phobius"/>
    </source>
</evidence>
<evidence type="ECO:0000256" key="1">
    <source>
        <dbReference type="ARBA" id="ARBA00010617"/>
    </source>
</evidence>
<proteinExistence type="inferred from homology"/>
<keyword evidence="5 6" id="KW-0349">Heme</keyword>
<evidence type="ECO:0008006" key="10">
    <source>
        <dbReference type="Google" id="ProtNLM"/>
    </source>
</evidence>
<evidence type="ECO:0000313" key="8">
    <source>
        <dbReference type="EMBL" id="EQC35722.1"/>
    </source>
</evidence>
<dbReference type="InterPro" id="IPR002401">
    <property type="entry name" value="Cyt_P450_E_grp-I"/>
</dbReference>
<dbReference type="Pfam" id="PF00067">
    <property type="entry name" value="p450"/>
    <property type="match status" value="1"/>
</dbReference>
<dbReference type="OrthoDB" id="1470350at2759"/>
<keyword evidence="7" id="KW-1133">Transmembrane helix</keyword>
<comment type="similarity">
    <text evidence="1 6">Belongs to the cytochrome P450 family.</text>
</comment>
<comment type="cofactor">
    <cofactor evidence="5">
        <name>heme</name>
        <dbReference type="ChEBI" id="CHEBI:30413"/>
    </cofactor>
</comment>
<evidence type="ECO:0000256" key="6">
    <source>
        <dbReference type="RuleBase" id="RU000461"/>
    </source>
</evidence>
<dbReference type="OMA" id="WSDTLFK"/>
<dbReference type="STRING" id="1156394.T0RZC0"/>
<dbReference type="InterPro" id="IPR001128">
    <property type="entry name" value="Cyt_P450"/>
</dbReference>
<keyword evidence="6" id="KW-0503">Monooxygenase</keyword>
<dbReference type="RefSeq" id="XP_008611039.1">
    <property type="nucleotide sequence ID" value="XM_008612817.1"/>
</dbReference>
<evidence type="ECO:0000256" key="3">
    <source>
        <dbReference type="ARBA" id="ARBA00023002"/>
    </source>
</evidence>
<organism evidence="8 9">
    <name type="scientific">Saprolegnia diclina (strain VS20)</name>
    <dbReference type="NCBI Taxonomy" id="1156394"/>
    <lineage>
        <taxon>Eukaryota</taxon>
        <taxon>Sar</taxon>
        <taxon>Stramenopiles</taxon>
        <taxon>Oomycota</taxon>
        <taxon>Saprolegniomycetes</taxon>
        <taxon>Saprolegniales</taxon>
        <taxon>Saprolegniaceae</taxon>
        <taxon>Saprolegnia</taxon>
    </lineage>
</organism>
<dbReference type="PRINTS" id="PR00385">
    <property type="entry name" value="P450"/>
</dbReference>
<dbReference type="GO" id="GO:0020037">
    <property type="term" value="F:heme binding"/>
    <property type="evidence" value="ECO:0007669"/>
    <property type="project" value="InterPro"/>
</dbReference>
<dbReference type="eggNOG" id="KOG0157">
    <property type="taxonomic scope" value="Eukaryota"/>
</dbReference>
<keyword evidence="7" id="KW-0812">Transmembrane</keyword>
<feature type="transmembrane region" description="Helical" evidence="7">
    <location>
        <begin position="6"/>
        <end position="25"/>
    </location>
</feature>
<keyword evidence="2 5" id="KW-0479">Metal-binding</keyword>
<dbReference type="Gene3D" id="1.10.630.10">
    <property type="entry name" value="Cytochrome P450"/>
    <property type="match status" value="1"/>
</dbReference>
<dbReference type="EMBL" id="JH767150">
    <property type="protein sequence ID" value="EQC35722.1"/>
    <property type="molecule type" value="Genomic_DNA"/>
</dbReference>
<keyword evidence="7" id="KW-0472">Membrane</keyword>
<dbReference type="GO" id="GO:0006629">
    <property type="term" value="P:lipid metabolic process"/>
    <property type="evidence" value="ECO:0007669"/>
    <property type="project" value="UniProtKB-ARBA"/>
</dbReference>
<dbReference type="PROSITE" id="PS00086">
    <property type="entry name" value="CYTOCHROME_P450"/>
    <property type="match status" value="1"/>
</dbReference>
<name>T0RZC0_SAPDV</name>
<dbReference type="GO" id="GO:0016705">
    <property type="term" value="F:oxidoreductase activity, acting on paired donors, with incorporation or reduction of molecular oxygen"/>
    <property type="evidence" value="ECO:0007669"/>
    <property type="project" value="InterPro"/>
</dbReference>
<dbReference type="InParanoid" id="T0RZC0"/>
<dbReference type="GeneID" id="19947727"/>
<dbReference type="GO" id="GO:0005506">
    <property type="term" value="F:iron ion binding"/>
    <property type="evidence" value="ECO:0007669"/>
    <property type="project" value="InterPro"/>
</dbReference>
<reference evidence="8 9" key="1">
    <citation type="submission" date="2012-04" db="EMBL/GenBank/DDBJ databases">
        <title>The Genome Sequence of Saprolegnia declina VS20.</title>
        <authorList>
            <consortium name="The Broad Institute Genome Sequencing Platform"/>
            <person name="Russ C."/>
            <person name="Nusbaum C."/>
            <person name="Tyler B."/>
            <person name="van West P."/>
            <person name="Dieguez-Uribeondo J."/>
            <person name="de Bruijn I."/>
            <person name="Tripathy S."/>
            <person name="Jiang R."/>
            <person name="Young S.K."/>
            <person name="Zeng Q."/>
            <person name="Gargeya S."/>
            <person name="Fitzgerald M."/>
            <person name="Haas B."/>
            <person name="Abouelleil A."/>
            <person name="Alvarado L."/>
            <person name="Arachchi H.M."/>
            <person name="Berlin A."/>
            <person name="Chapman S.B."/>
            <person name="Goldberg J."/>
            <person name="Griggs A."/>
            <person name="Gujja S."/>
            <person name="Hansen M."/>
            <person name="Howarth C."/>
            <person name="Imamovic A."/>
            <person name="Larimer J."/>
            <person name="McCowen C."/>
            <person name="Montmayeur A."/>
            <person name="Murphy C."/>
            <person name="Neiman D."/>
            <person name="Pearson M."/>
            <person name="Priest M."/>
            <person name="Roberts A."/>
            <person name="Saif S."/>
            <person name="Shea T."/>
            <person name="Sisk P."/>
            <person name="Sykes S."/>
            <person name="Wortman J."/>
            <person name="Nusbaum C."/>
            <person name="Birren B."/>
        </authorList>
    </citation>
    <scope>NUCLEOTIDE SEQUENCE [LARGE SCALE GENOMIC DNA]</scope>
    <source>
        <strain evidence="8 9">VS20</strain>
    </source>
</reference>
<feature type="binding site" description="axial binding residue" evidence="5">
    <location>
        <position position="429"/>
    </location>
    <ligand>
        <name>heme</name>
        <dbReference type="ChEBI" id="CHEBI:30413"/>
    </ligand>
    <ligandPart>
        <name>Fe</name>
        <dbReference type="ChEBI" id="CHEBI:18248"/>
    </ligandPart>
</feature>
<dbReference type="VEuPathDB" id="FungiDB:SDRG_07000"/>
<keyword evidence="4 5" id="KW-0408">Iron</keyword>
<dbReference type="GO" id="GO:0004497">
    <property type="term" value="F:monooxygenase activity"/>
    <property type="evidence" value="ECO:0007669"/>
    <property type="project" value="UniProtKB-KW"/>
</dbReference>
<keyword evidence="3 6" id="KW-0560">Oxidoreductase</keyword>
<dbReference type="PANTHER" id="PTHR24296">
    <property type="entry name" value="CYTOCHROME P450"/>
    <property type="match status" value="1"/>
</dbReference>
<dbReference type="SUPFAM" id="SSF48264">
    <property type="entry name" value="Cytochrome P450"/>
    <property type="match status" value="1"/>
</dbReference>
<dbReference type="PRINTS" id="PR00463">
    <property type="entry name" value="EP450I"/>
</dbReference>
<accession>T0RZC0</accession>
<dbReference type="Proteomes" id="UP000030762">
    <property type="component" value="Unassembled WGS sequence"/>
</dbReference>
<evidence type="ECO:0000256" key="5">
    <source>
        <dbReference type="PIRSR" id="PIRSR602401-1"/>
    </source>
</evidence>
<protein>
    <recommendedName>
        <fullName evidence="10">Cytochrome P450</fullName>
    </recommendedName>
</protein>
<evidence type="ECO:0000256" key="2">
    <source>
        <dbReference type="ARBA" id="ARBA00022723"/>
    </source>
</evidence>
<dbReference type="InterPro" id="IPR036396">
    <property type="entry name" value="Cyt_P450_sf"/>
</dbReference>
<dbReference type="AlphaFoldDB" id="T0RZC0"/>
<evidence type="ECO:0000256" key="4">
    <source>
        <dbReference type="ARBA" id="ARBA00023004"/>
    </source>
</evidence>
<evidence type="ECO:0000313" key="9">
    <source>
        <dbReference type="Proteomes" id="UP000030762"/>
    </source>
</evidence>
<gene>
    <name evidence="8" type="ORF">SDRG_07000</name>
</gene>
<dbReference type="InterPro" id="IPR017972">
    <property type="entry name" value="Cyt_P450_CS"/>
</dbReference>